<dbReference type="InterPro" id="IPR006311">
    <property type="entry name" value="TAT_signal"/>
</dbReference>
<sequence>MTAQAEPTHSTSPSRRSILRGAIATPLAAAMTLPNPSPDVALFALESRIKRAMEAHEAAIDAMGHAESAMIAWHKRNPPPGHHIGTGYEEVQDWRRRKQAAERNCRYRELEDAQSAACDREAEVLRELGEMPARTLDGLRFKARYADRLVDVARFIVVDLQAMGA</sequence>
<dbReference type="PROSITE" id="PS51318">
    <property type="entry name" value="TAT"/>
    <property type="match status" value="1"/>
</dbReference>
<proteinExistence type="predicted"/>
<protein>
    <submittedName>
        <fullName evidence="1">Uncharacterized protein</fullName>
    </submittedName>
</protein>
<accession>A0A9X5AVE2</accession>
<evidence type="ECO:0000313" key="2">
    <source>
        <dbReference type="Proteomes" id="UP000438991"/>
    </source>
</evidence>
<dbReference type="AlphaFoldDB" id="A0A9X5AVE2"/>
<dbReference type="EMBL" id="WNKV01000040">
    <property type="protein sequence ID" value="MTW19445.1"/>
    <property type="molecule type" value="Genomic_DNA"/>
</dbReference>
<comment type="caution">
    <text evidence="1">The sequence shown here is derived from an EMBL/GenBank/DDBJ whole genome shotgun (WGS) entry which is preliminary data.</text>
</comment>
<gene>
    <name evidence="1" type="ORF">GJ689_24955</name>
</gene>
<dbReference type="Proteomes" id="UP000438991">
    <property type="component" value="Unassembled WGS sequence"/>
</dbReference>
<name>A0A9X5AVE2_9BRAD</name>
<evidence type="ECO:0000313" key="1">
    <source>
        <dbReference type="EMBL" id="MTW19445.1"/>
    </source>
</evidence>
<dbReference type="RefSeq" id="WP_155481691.1">
    <property type="nucleotide sequence ID" value="NZ_WNKV01000040.1"/>
</dbReference>
<organism evidence="1 2">
    <name type="scientific">Rhodoplanes serenus</name>
    <dbReference type="NCBI Taxonomy" id="200615"/>
    <lineage>
        <taxon>Bacteria</taxon>
        <taxon>Pseudomonadati</taxon>
        <taxon>Pseudomonadota</taxon>
        <taxon>Alphaproteobacteria</taxon>
        <taxon>Hyphomicrobiales</taxon>
        <taxon>Nitrobacteraceae</taxon>
        <taxon>Rhodoplanes</taxon>
    </lineage>
</organism>
<reference evidence="1 2" key="1">
    <citation type="submission" date="2019-11" db="EMBL/GenBank/DDBJ databases">
        <title>Whole-genome sequence of Rhodoplanes serenus DSM 18633, type strain.</title>
        <authorList>
            <person name="Kyndt J.A."/>
            <person name="Meyer T.E."/>
        </authorList>
    </citation>
    <scope>NUCLEOTIDE SEQUENCE [LARGE SCALE GENOMIC DNA]</scope>
    <source>
        <strain evidence="1 2">DSM 18633</strain>
    </source>
</reference>